<dbReference type="EMBL" id="SMBP01000003">
    <property type="protein sequence ID" value="TCU62686.1"/>
    <property type="molecule type" value="Genomic_DNA"/>
</dbReference>
<dbReference type="PANTHER" id="PTHR42756">
    <property type="entry name" value="TRANSCRIPTIONAL REGULATOR, MARR"/>
    <property type="match status" value="1"/>
</dbReference>
<keyword evidence="2 5" id="KW-0238">DNA-binding</keyword>
<evidence type="ECO:0000259" key="4">
    <source>
        <dbReference type="PROSITE" id="PS50995"/>
    </source>
</evidence>
<dbReference type="RefSeq" id="WP_008688987.1">
    <property type="nucleotide sequence ID" value="NZ_AP024510.1"/>
</dbReference>
<dbReference type="GeneID" id="73795313"/>
<evidence type="ECO:0000256" key="2">
    <source>
        <dbReference type="ARBA" id="ARBA00023125"/>
    </source>
</evidence>
<proteinExistence type="predicted"/>
<name>A0A4R3TMI8_9FIRM</name>
<dbReference type="GO" id="GO:0003677">
    <property type="term" value="F:DNA binding"/>
    <property type="evidence" value="ECO:0007669"/>
    <property type="project" value="UniProtKB-KW"/>
</dbReference>
<dbReference type="InterPro" id="IPR036388">
    <property type="entry name" value="WH-like_DNA-bd_sf"/>
</dbReference>
<sequence>MGNEERIVRLIRTITTHLHSCMNRCYEDYGMTGIQGLVLMEVANDEECKLGALAQRLLMTNSNLSAIIKRMEEHGWIRRCRSPQDERIVYVRLSNEGAAILADIKKRMDAKLDFLKQEDEESIKQMIQSLKRLDDLLQEVTYE</sequence>
<dbReference type="InterPro" id="IPR000835">
    <property type="entry name" value="HTH_MarR-typ"/>
</dbReference>
<organism evidence="5 6">
    <name type="scientific">Longicatena caecimuris</name>
    <dbReference type="NCBI Taxonomy" id="1796635"/>
    <lineage>
        <taxon>Bacteria</taxon>
        <taxon>Bacillati</taxon>
        <taxon>Bacillota</taxon>
        <taxon>Erysipelotrichia</taxon>
        <taxon>Erysipelotrichales</taxon>
        <taxon>Erysipelotrichaceae</taxon>
        <taxon>Longicatena</taxon>
    </lineage>
</organism>
<keyword evidence="1" id="KW-0805">Transcription regulation</keyword>
<evidence type="ECO:0000256" key="1">
    <source>
        <dbReference type="ARBA" id="ARBA00023015"/>
    </source>
</evidence>
<protein>
    <submittedName>
        <fullName evidence="5">DNA-binding MarR family transcriptional regulator</fullName>
    </submittedName>
</protein>
<dbReference type="PROSITE" id="PS50995">
    <property type="entry name" value="HTH_MARR_2"/>
    <property type="match status" value="1"/>
</dbReference>
<dbReference type="SMART" id="SM00347">
    <property type="entry name" value="HTH_MARR"/>
    <property type="match status" value="1"/>
</dbReference>
<feature type="domain" description="HTH marR-type" evidence="4">
    <location>
        <begin position="4"/>
        <end position="135"/>
    </location>
</feature>
<keyword evidence="6" id="KW-1185">Reference proteome</keyword>
<comment type="caution">
    <text evidence="5">The sequence shown here is derived from an EMBL/GenBank/DDBJ whole genome shotgun (WGS) entry which is preliminary data.</text>
</comment>
<dbReference type="Gene3D" id="1.10.10.10">
    <property type="entry name" value="Winged helix-like DNA-binding domain superfamily/Winged helix DNA-binding domain"/>
    <property type="match status" value="1"/>
</dbReference>
<accession>A0A4R3TMI8</accession>
<dbReference type="PANTHER" id="PTHR42756:SF1">
    <property type="entry name" value="TRANSCRIPTIONAL REPRESSOR OF EMRAB OPERON"/>
    <property type="match status" value="1"/>
</dbReference>
<keyword evidence="3" id="KW-0804">Transcription</keyword>
<evidence type="ECO:0000313" key="6">
    <source>
        <dbReference type="Proteomes" id="UP000295773"/>
    </source>
</evidence>
<gene>
    <name evidence="5" type="ORF">EDD61_10399</name>
</gene>
<dbReference type="GO" id="GO:0003700">
    <property type="term" value="F:DNA-binding transcription factor activity"/>
    <property type="evidence" value="ECO:0007669"/>
    <property type="project" value="InterPro"/>
</dbReference>
<dbReference type="SUPFAM" id="SSF46785">
    <property type="entry name" value="Winged helix' DNA-binding domain"/>
    <property type="match status" value="1"/>
</dbReference>
<reference evidence="5 6" key="1">
    <citation type="submission" date="2019-03" db="EMBL/GenBank/DDBJ databases">
        <title>Genomic Encyclopedia of Type Strains, Phase IV (KMG-IV): sequencing the most valuable type-strain genomes for metagenomic binning, comparative biology and taxonomic classification.</title>
        <authorList>
            <person name="Goeker M."/>
        </authorList>
    </citation>
    <scope>NUCLEOTIDE SEQUENCE [LARGE SCALE GENOMIC DNA]</scope>
    <source>
        <strain evidence="5 6">DSM 29481</strain>
    </source>
</reference>
<dbReference type="AlphaFoldDB" id="A0A4R3TMI8"/>
<evidence type="ECO:0000256" key="3">
    <source>
        <dbReference type="ARBA" id="ARBA00023163"/>
    </source>
</evidence>
<dbReference type="InterPro" id="IPR036390">
    <property type="entry name" value="WH_DNA-bd_sf"/>
</dbReference>
<dbReference type="Pfam" id="PF12802">
    <property type="entry name" value="MarR_2"/>
    <property type="match status" value="1"/>
</dbReference>
<dbReference type="Proteomes" id="UP000295773">
    <property type="component" value="Unassembled WGS sequence"/>
</dbReference>
<evidence type="ECO:0000313" key="5">
    <source>
        <dbReference type="EMBL" id="TCU62686.1"/>
    </source>
</evidence>